<dbReference type="EMBL" id="LODT01000028">
    <property type="protein sequence ID" value="KYQ93455.1"/>
    <property type="molecule type" value="Genomic_DNA"/>
</dbReference>
<dbReference type="STRING" id="361077.A0A151ZHR4"/>
<dbReference type="PROSITE" id="PS50010">
    <property type="entry name" value="DH_2"/>
    <property type="match status" value="1"/>
</dbReference>
<feature type="region of interest" description="Disordered" evidence="1">
    <location>
        <begin position="209"/>
        <end position="280"/>
    </location>
</feature>
<dbReference type="CDD" id="cd00160">
    <property type="entry name" value="RhoGEF"/>
    <property type="match status" value="1"/>
</dbReference>
<gene>
    <name evidence="3" type="ORF">DLAC_06147</name>
</gene>
<dbReference type="InParanoid" id="A0A151ZHR4"/>
<comment type="caution">
    <text evidence="3">The sequence shown here is derived from an EMBL/GenBank/DDBJ whole genome shotgun (WGS) entry which is preliminary data.</text>
</comment>
<dbReference type="InterPro" id="IPR051092">
    <property type="entry name" value="FYVE_RhoGEF_PH"/>
</dbReference>
<feature type="compositionally biased region" description="Acidic residues" evidence="1">
    <location>
        <begin position="220"/>
        <end position="234"/>
    </location>
</feature>
<dbReference type="PANTHER" id="PTHR12673:SF262">
    <property type="entry name" value="RHOGEF DOMAIN-CONTAINING PROTEIN"/>
    <property type="match status" value="1"/>
</dbReference>
<dbReference type="OrthoDB" id="660555at2759"/>
<feature type="compositionally biased region" description="Polar residues" evidence="1">
    <location>
        <begin position="409"/>
        <end position="436"/>
    </location>
</feature>
<dbReference type="PROSITE" id="PS50096">
    <property type="entry name" value="IQ"/>
    <property type="match status" value="1"/>
</dbReference>
<feature type="region of interest" description="Disordered" evidence="1">
    <location>
        <begin position="348"/>
        <end position="497"/>
    </location>
</feature>
<evidence type="ECO:0000259" key="2">
    <source>
        <dbReference type="PROSITE" id="PS50010"/>
    </source>
</evidence>
<reference evidence="3 4" key="1">
    <citation type="submission" date="2015-12" db="EMBL/GenBank/DDBJ databases">
        <title>Dictyostelia acquired genes for synthesis and detection of signals that induce cell-type specialization by lateral gene transfer from prokaryotes.</title>
        <authorList>
            <person name="Gloeckner G."/>
            <person name="Schaap P."/>
        </authorList>
    </citation>
    <scope>NUCLEOTIDE SEQUENCE [LARGE SCALE GENOMIC DNA]</scope>
    <source>
        <strain evidence="3 4">TK</strain>
    </source>
</reference>
<feature type="compositionally biased region" description="Polar residues" evidence="1">
    <location>
        <begin position="252"/>
        <end position="262"/>
    </location>
</feature>
<proteinExistence type="predicted"/>
<dbReference type="GO" id="GO:0005737">
    <property type="term" value="C:cytoplasm"/>
    <property type="evidence" value="ECO:0007669"/>
    <property type="project" value="TreeGrafter"/>
</dbReference>
<dbReference type="AlphaFoldDB" id="A0A151ZHR4"/>
<dbReference type="CDD" id="cd23767">
    <property type="entry name" value="IQCD"/>
    <property type="match status" value="1"/>
</dbReference>
<feature type="domain" description="DH" evidence="2">
    <location>
        <begin position="38"/>
        <end position="212"/>
    </location>
</feature>
<dbReference type="PANTHER" id="PTHR12673">
    <property type="entry name" value="FACIOGENITAL DYSPLASIA PROTEIN"/>
    <property type="match status" value="1"/>
</dbReference>
<accession>A0A151ZHR4</accession>
<dbReference type="SMART" id="SM00015">
    <property type="entry name" value="IQ"/>
    <property type="match status" value="1"/>
</dbReference>
<feature type="compositionally biased region" description="Basic and acidic residues" evidence="1">
    <location>
        <begin position="366"/>
        <end position="380"/>
    </location>
</feature>
<dbReference type="OMA" id="PRNSIAM"/>
<dbReference type="SMART" id="SM00325">
    <property type="entry name" value="RhoGEF"/>
    <property type="match status" value="1"/>
</dbReference>
<dbReference type="Pfam" id="PF00612">
    <property type="entry name" value="IQ"/>
    <property type="match status" value="1"/>
</dbReference>
<organism evidence="3 4">
    <name type="scientific">Tieghemostelium lacteum</name>
    <name type="common">Slime mold</name>
    <name type="synonym">Dictyostelium lacteum</name>
    <dbReference type="NCBI Taxonomy" id="361077"/>
    <lineage>
        <taxon>Eukaryota</taxon>
        <taxon>Amoebozoa</taxon>
        <taxon>Evosea</taxon>
        <taxon>Eumycetozoa</taxon>
        <taxon>Dictyostelia</taxon>
        <taxon>Dictyosteliales</taxon>
        <taxon>Raperosteliaceae</taxon>
        <taxon>Tieghemostelium</taxon>
    </lineage>
</organism>
<name>A0A151ZHR4_TIELA</name>
<protein>
    <submittedName>
        <fullName evidence="3">RhoGEF domain-containing protein</fullName>
    </submittedName>
</protein>
<dbReference type="Gene3D" id="1.20.900.10">
    <property type="entry name" value="Dbl homology (DH) domain"/>
    <property type="match status" value="1"/>
</dbReference>
<dbReference type="InterPro" id="IPR000219">
    <property type="entry name" value="DH_dom"/>
</dbReference>
<sequence length="497" mass="56370">MKDPNEIEREKAALIIQCCYRGWVVRRAHKDFFRKIHYRKFIIKEIISFEKQYMEKINSILVNVKQPLITDIDRYKKFLTVEKVNLIFSNLDEILGLHQDIFEVLTTSNTAISIGRIYLEMLPKFKIYLDYVKNYNLAFKIYAKLENYIDFSSFMEGLYLPSYLISPIQHTPRYVLLFADLTKNTNPQNEDYTRLQQLVDVARKTASEINQSITASPPDQSEEEESEEEIEEVEVPQAQVGKGKHSTVKHLSPNTSQNSGNSPFKRPASASSKRKPRNSIIMHKNAIDKVLSDSENHLSTPYTSQDFSHLPSYLRPTQASLAWSKNKVELPSIPKMRISTNSQDKIDNPYVYSHLPPSKAPPSELFIDRSTPKNKPEWKSATKTPTTDYTKITKKIIRPTSPLPKPNFYSPTLTSTKTNSSPTLLDFSSSLPTSSKPPIFNNNNNNNNSNSNNNNSNFKLSSSKKSLSSNSLLSSSSSDGNNSEPKSTSVSVTVSST</sequence>
<dbReference type="SUPFAM" id="SSF48065">
    <property type="entry name" value="DBL homology domain (DH-domain)"/>
    <property type="match status" value="1"/>
</dbReference>
<dbReference type="InterPro" id="IPR035899">
    <property type="entry name" value="DBL_dom_sf"/>
</dbReference>
<dbReference type="GO" id="GO:0005085">
    <property type="term" value="F:guanyl-nucleotide exchange factor activity"/>
    <property type="evidence" value="ECO:0007669"/>
    <property type="project" value="InterPro"/>
</dbReference>
<evidence type="ECO:0000313" key="3">
    <source>
        <dbReference type="EMBL" id="KYQ93455.1"/>
    </source>
</evidence>
<feature type="compositionally biased region" description="Polar residues" evidence="1">
    <location>
        <begin position="209"/>
        <end position="219"/>
    </location>
</feature>
<keyword evidence="4" id="KW-1185">Reference proteome</keyword>
<evidence type="ECO:0000313" key="4">
    <source>
        <dbReference type="Proteomes" id="UP000076078"/>
    </source>
</evidence>
<evidence type="ECO:0000256" key="1">
    <source>
        <dbReference type="SAM" id="MobiDB-lite"/>
    </source>
</evidence>
<dbReference type="FunCoup" id="A0A151ZHR4">
    <property type="interactions" value="738"/>
</dbReference>
<feature type="compositionally biased region" description="Low complexity" evidence="1">
    <location>
        <begin position="441"/>
        <end position="497"/>
    </location>
</feature>
<dbReference type="InterPro" id="IPR000048">
    <property type="entry name" value="IQ_motif_EF-hand-BS"/>
</dbReference>
<dbReference type="Pfam" id="PF00621">
    <property type="entry name" value="RhoGEF"/>
    <property type="match status" value="1"/>
</dbReference>
<dbReference type="Proteomes" id="UP000076078">
    <property type="component" value="Unassembled WGS sequence"/>
</dbReference>